<feature type="chain" id="PRO_5020566774" description="VWA domain-containing protein" evidence="2">
    <location>
        <begin position="24"/>
        <end position="505"/>
    </location>
</feature>
<reference evidence="3 4" key="1">
    <citation type="submission" date="2019-02" db="EMBL/GenBank/DDBJ databases">
        <title>Draft Genome Sequences of Six Type Strains of the Genus Massilia.</title>
        <authorList>
            <person name="Miess H."/>
            <person name="Frediansyhah A."/>
            <person name="Gross H."/>
        </authorList>
    </citation>
    <scope>NUCLEOTIDE SEQUENCE [LARGE SCALE GENOMIC DNA]</scope>
    <source>
        <strain evidence="3 4">DSM 17473</strain>
    </source>
</reference>
<keyword evidence="1" id="KW-0812">Transmembrane</keyword>
<organism evidence="3 4">
    <name type="scientific">Pseudoduganella lutea</name>
    <dbReference type="NCBI Taxonomy" id="321985"/>
    <lineage>
        <taxon>Bacteria</taxon>
        <taxon>Pseudomonadati</taxon>
        <taxon>Pseudomonadota</taxon>
        <taxon>Betaproteobacteria</taxon>
        <taxon>Burkholderiales</taxon>
        <taxon>Oxalobacteraceae</taxon>
        <taxon>Telluria group</taxon>
        <taxon>Pseudoduganella</taxon>
    </lineage>
</organism>
<keyword evidence="1" id="KW-1133">Transmembrane helix</keyword>
<dbReference type="KEGG" id="plue:EWM63_18170"/>
<feature type="signal peptide" evidence="2">
    <location>
        <begin position="1"/>
        <end position="23"/>
    </location>
</feature>
<evidence type="ECO:0000256" key="1">
    <source>
        <dbReference type="SAM" id="Phobius"/>
    </source>
</evidence>
<evidence type="ECO:0000313" key="4">
    <source>
        <dbReference type="Proteomes" id="UP000290637"/>
    </source>
</evidence>
<dbReference type="EMBL" id="CP035913">
    <property type="protein sequence ID" value="QBE67353.1"/>
    <property type="molecule type" value="Genomic_DNA"/>
</dbReference>
<keyword evidence="2" id="KW-0732">Signal</keyword>
<dbReference type="Proteomes" id="UP000290637">
    <property type="component" value="Chromosome"/>
</dbReference>
<evidence type="ECO:0000256" key="2">
    <source>
        <dbReference type="SAM" id="SignalP"/>
    </source>
</evidence>
<evidence type="ECO:0008006" key="5">
    <source>
        <dbReference type="Google" id="ProtNLM"/>
    </source>
</evidence>
<proteinExistence type="predicted"/>
<feature type="transmembrane region" description="Helical" evidence="1">
    <location>
        <begin position="420"/>
        <end position="440"/>
    </location>
</feature>
<evidence type="ECO:0000313" key="3">
    <source>
        <dbReference type="EMBL" id="QBE67353.1"/>
    </source>
</evidence>
<protein>
    <recommendedName>
        <fullName evidence="5">VWA domain-containing protein</fullName>
    </recommendedName>
</protein>
<dbReference type="AlphaFoldDB" id="A0A4V0Z4L4"/>
<keyword evidence="4" id="KW-1185">Reference proteome</keyword>
<accession>A0A4V0Z4L4</accession>
<keyword evidence="1" id="KW-0472">Membrane</keyword>
<sequence length="505" mass="53245">MTGWQRWSALVLASAVASSPAVTAQAASHVFLVQNSGWMEPFYTDPASPYKALVTEVVQAAMAPGDALVLASFNQGLPGAPSPRALLAQQGKPNRNKLRGVLGPLEVGRKPGGKAMADTDLGEAVGGAIDGALGGKPGLVWLFTNNRNSPNNDQATARRNREFYQLIHEGKAIRKALAFPLKMPVQGAQYSAGGLMVYVFAVHEGGARELDALLASGRLKQVITETPARLKPLDQDTVRLVPARVENTPGVRYAVLPDGRLRAELDADRPAAASTPSARITWRLENAMYPYTITSADISAQAALAGEVKPVALQADTVRNLAPGKPQPLASTLSLPVANVPGKWSLAALSTAGSAQVIPGRIEVRLANQRLELSQTFRQRMAELFPGDPLPDIFTPPAQIQGSRAVLPVEVRLQYGAGPLLAMIGGLFALLAAAGALAVAATRGRKVVVIVDGERRTLRTKAGAKSPLYNAAGDQVAELHTTLFGHQLANVREGASVQLADKAGR</sequence>
<dbReference type="OrthoDB" id="7974733at2"/>
<name>A0A4V0Z4L4_9BURK</name>
<gene>
    <name evidence="3" type="ORF">EWM63_18170</name>
</gene>